<evidence type="ECO:0000256" key="12">
    <source>
        <dbReference type="ARBA" id="ARBA00047768"/>
    </source>
</evidence>
<dbReference type="InterPro" id="IPR037033">
    <property type="entry name" value="DNA-dir_RNAP_su2_hyb_sf"/>
</dbReference>
<dbReference type="FunFam" id="3.90.1100.10:FF:000008">
    <property type="entry name" value="DNA-directed RNA polymerase subunit beta"/>
    <property type="match status" value="1"/>
</dbReference>
<evidence type="ECO:0000256" key="8">
    <source>
        <dbReference type="ARBA" id="ARBA00022833"/>
    </source>
</evidence>
<dbReference type="Gene3D" id="3.90.1070.20">
    <property type="match status" value="1"/>
</dbReference>
<dbReference type="FunFam" id="2.40.270.10:FF:000011">
    <property type="entry name" value="DNA-directed RNA polymerase subunit beta"/>
    <property type="match status" value="1"/>
</dbReference>
<dbReference type="InterPro" id="IPR007641">
    <property type="entry name" value="RNA_pol_Rpb2_7"/>
</dbReference>
<keyword evidence="9 14" id="KW-0804">Transcription</keyword>
<dbReference type="InterPro" id="IPR007120">
    <property type="entry name" value="DNA-dir_RNAP_su2_dom"/>
</dbReference>
<comment type="catalytic activity">
    <reaction evidence="12">
        <text>RNA(n) + a ribonucleoside 5'-triphosphate = RNA(n+1) + diphosphate</text>
        <dbReference type="Rhea" id="RHEA:21248"/>
        <dbReference type="Rhea" id="RHEA-COMP:14527"/>
        <dbReference type="Rhea" id="RHEA-COMP:17342"/>
        <dbReference type="ChEBI" id="CHEBI:33019"/>
        <dbReference type="ChEBI" id="CHEBI:61557"/>
        <dbReference type="ChEBI" id="CHEBI:140395"/>
        <dbReference type="EC" id="2.7.7.6"/>
    </reaction>
    <physiologicalReaction direction="left-to-right" evidence="12">
        <dbReference type="Rhea" id="RHEA:21249"/>
    </physiologicalReaction>
</comment>
<dbReference type="Gene3D" id="3.90.1110.10">
    <property type="entry name" value="RNA polymerase Rpb2, domain 2"/>
    <property type="match status" value="1"/>
</dbReference>
<dbReference type="InterPro" id="IPR037034">
    <property type="entry name" value="RNA_pol_Rpb2_2_sf"/>
</dbReference>
<dbReference type="Pfam" id="PF04565">
    <property type="entry name" value="RNA_pol_Rpb2_3"/>
    <property type="match status" value="1"/>
</dbReference>
<dbReference type="PANTHER" id="PTHR20856">
    <property type="entry name" value="DNA-DIRECTED RNA POLYMERASE I SUBUNIT 2"/>
    <property type="match status" value="1"/>
</dbReference>
<evidence type="ECO:0000313" key="21">
    <source>
        <dbReference type="EMBL" id="RKP02339.1"/>
    </source>
</evidence>
<dbReference type="AlphaFoldDB" id="A0A4V1IV01"/>
<protein>
    <recommendedName>
        <fullName evidence="14">DNA-directed RNA polymerase subunit beta</fullName>
        <ecNumber evidence="14">2.7.7.6</ecNumber>
    </recommendedName>
</protein>
<evidence type="ECO:0000259" key="18">
    <source>
        <dbReference type="Pfam" id="PF04563"/>
    </source>
</evidence>
<dbReference type="FunFam" id="3.90.1800.10:FF:000004">
    <property type="entry name" value="DNA-directed RNA polymerase subunit beta"/>
    <property type="match status" value="1"/>
</dbReference>
<dbReference type="EC" id="2.7.7.6" evidence="14"/>
<dbReference type="InterPro" id="IPR007644">
    <property type="entry name" value="RNA_pol_bsu_protrusion"/>
</dbReference>
<dbReference type="Gene3D" id="2.40.50.150">
    <property type="match status" value="1"/>
</dbReference>
<comment type="subcellular location">
    <subcellularLocation>
        <location evidence="1">Nucleus</location>
        <location evidence="1">Nucleolus</location>
    </subcellularLocation>
</comment>
<dbReference type="SUPFAM" id="SSF64484">
    <property type="entry name" value="beta and beta-prime subunits of DNA dependent RNA-polymerase"/>
    <property type="match status" value="1"/>
</dbReference>
<dbReference type="Pfam" id="PF06883">
    <property type="entry name" value="RNA_pol_Rpa2_4"/>
    <property type="match status" value="1"/>
</dbReference>
<evidence type="ECO:0000259" key="16">
    <source>
        <dbReference type="Pfam" id="PF04560"/>
    </source>
</evidence>
<evidence type="ECO:0000256" key="6">
    <source>
        <dbReference type="ARBA" id="ARBA00022723"/>
    </source>
</evidence>
<feature type="domain" description="DNA-directed RNA polymerase I subunit RPA2" evidence="20">
    <location>
        <begin position="602"/>
        <end position="657"/>
    </location>
</feature>
<name>A0A4V1IV01_9FUNG</name>
<evidence type="ECO:0000256" key="13">
    <source>
        <dbReference type="RuleBase" id="RU000434"/>
    </source>
</evidence>
<dbReference type="Gene3D" id="2.40.270.10">
    <property type="entry name" value="DNA-directed RNA polymerase, subunit 2, domain 6"/>
    <property type="match status" value="1"/>
</dbReference>
<evidence type="ECO:0000256" key="10">
    <source>
        <dbReference type="ARBA" id="ARBA00023242"/>
    </source>
</evidence>
<dbReference type="GO" id="GO:0000428">
    <property type="term" value="C:DNA-directed RNA polymerase complex"/>
    <property type="evidence" value="ECO:0007669"/>
    <property type="project" value="UniProtKB-KW"/>
</dbReference>
<feature type="domain" description="RNA polymerase beta subunit protrusion" evidence="18">
    <location>
        <begin position="53"/>
        <end position="445"/>
    </location>
</feature>
<gene>
    <name evidence="21" type="ORF">CXG81DRAFT_10889</name>
</gene>
<accession>A0A4V1IV01</accession>
<keyword evidence="6" id="KW-0479">Metal-binding</keyword>
<evidence type="ECO:0000256" key="4">
    <source>
        <dbReference type="ARBA" id="ARBA00022679"/>
    </source>
</evidence>
<evidence type="ECO:0000259" key="15">
    <source>
        <dbReference type="Pfam" id="PF00562"/>
    </source>
</evidence>
<keyword evidence="7" id="KW-0863">Zinc-finger</keyword>
<dbReference type="EMBL" id="ML014146">
    <property type="protein sequence ID" value="RKP02339.1"/>
    <property type="molecule type" value="Genomic_DNA"/>
</dbReference>
<feature type="domain" description="RNA polymerase Rpb2" evidence="16">
    <location>
        <begin position="1083"/>
        <end position="1202"/>
    </location>
</feature>
<dbReference type="InterPro" id="IPR014724">
    <property type="entry name" value="RNA_pol_RPB2_OB-fold"/>
</dbReference>
<comment type="similarity">
    <text evidence="2 13">Belongs to the RNA polymerase beta chain family.</text>
</comment>
<dbReference type="Pfam" id="PF04563">
    <property type="entry name" value="RNA_pol_Rpb2_1"/>
    <property type="match status" value="1"/>
</dbReference>
<dbReference type="FunFam" id="2.40.50.150:FF:000004">
    <property type="entry name" value="DNA-directed RNA polymerase subunit beta"/>
    <property type="match status" value="1"/>
</dbReference>
<keyword evidence="10" id="KW-0539">Nucleus</keyword>
<dbReference type="GO" id="GO:0003677">
    <property type="term" value="F:DNA binding"/>
    <property type="evidence" value="ECO:0007669"/>
    <property type="project" value="InterPro"/>
</dbReference>
<dbReference type="Pfam" id="PF04561">
    <property type="entry name" value="RNA_pol_Rpb2_2"/>
    <property type="match status" value="1"/>
</dbReference>
<dbReference type="GO" id="GO:0006362">
    <property type="term" value="P:transcription elongation by RNA polymerase I"/>
    <property type="evidence" value="ECO:0007669"/>
    <property type="project" value="UniProtKB-ARBA"/>
</dbReference>
<sequence>MSGSSAATSAKRSAASIAAAQVKKTQFNTLDYIHEARAPSRHGKPEKPMLEALVKPHVESFNNIFDRRDANGVRVGPGLLESSVKNIPKMVVFQRRRTDHGTSIEPLGQRLTMWYDSIQVGKPSLENRKGAASIALYPVECRERQVTYKARINAKIMYQIDSEPPRVIDRSFGSLPIMVKSTRCHLNGLSPNELIEKHEDPTEFGGFFLVNGIERLIRLLIVQRRNAPMAIIRPSFQKRGPTYTHYGVMIRSVRDDESAQSLTLHYLSDGAVTLRFIYNKSEYMVPLLLVLKALAYRSDREVFQAVTMVESDNTFVTDRAELMLRNFKEDYSIRTQQEALEFIGTRFAVMLDTPEDMPAAEIGQAFLDRVILVHLTKGVDKYNMLIHMLQKLYAVASGECSPDNPDSPQHQEILLGGHLYVSYLKEKMVDWLEGVRTQVLIDQRRSVAVDFYDAKYLARTFSKSPSDLGKKMEYFLATGNLVSRTGLDLQQAAGYTVVAEKLNFYRYLSHYRSVHRGSFFAELKTTTVRKLLPESWGFLCPVHTPDGSPCGLLNHLSHTCHIVTEHVPADGLGELVASAMALQEQRRRRLLSIQINGRCVAWAPAHVVAEIVASLRHYRVTRQHGVPANLEIGYVPPSTGGQYPGLFLSTTMCRMTRPVKSLLLKEQLDWVSPFEQVYMDIACTTEDIVPGITTHMEVSPTHILSVVANLTPFSDQNQSPRNMYQCQMGKQTMGTPAQNLAHRADNKLYRIQSGQTPIVRPNDMHANFGMDNYPNGTNAVVCVISYTGYDMEDASIINKSAYERGYGYGTVYKGEWVDLSDLRRRGEPVSHYFGLTLENEETPALDAETLAKALQTIDLDGLPKVGVRMEQGDVMCAYTDDVTGKVTLKAYKSAEAGIVDEVRVCGGDTPGEPLQKIHIKFRIPRAPLIGDKFSSRHGQKGVLSQRWPAVDMPFSESGIQPDVIINPHAFPSRMTIGMFVESLAGKAGALHGYAQDATPFRFSEDYPAADHFGEQLRAAGFNYHGNEPMYSGITGEEFKADIYIGVVYYQRLRHMVSDKYQVRTTGPVHNLTQQPIKGRKRAGGIRFGEMERDSLLAHGTAFLLQDRLMNCSDYSQAYACRGCGSLVSPLTIMETAAQAHEGGAAIHDLPTGNVAKRFGKANQRMTCLVCQHGRDIVSVTVPYVFRYLATELVSMNVRLTLNMKE</sequence>
<evidence type="ECO:0000256" key="14">
    <source>
        <dbReference type="RuleBase" id="RU363031"/>
    </source>
</evidence>
<dbReference type="STRING" id="1555241.A0A4V1IV01"/>
<dbReference type="CDD" id="cd00653">
    <property type="entry name" value="RNA_pol_B_RPB2"/>
    <property type="match status" value="1"/>
</dbReference>
<dbReference type="InterPro" id="IPR007121">
    <property type="entry name" value="RNA_pol_bsu_CS"/>
</dbReference>
<feature type="domain" description="RNA polymerase Rpb2" evidence="19">
    <location>
        <begin position="497"/>
        <end position="562"/>
    </location>
</feature>
<evidence type="ECO:0000256" key="7">
    <source>
        <dbReference type="ARBA" id="ARBA00022771"/>
    </source>
</evidence>
<feature type="domain" description="RNA polymerase Rpb2" evidence="17">
    <location>
        <begin position="224"/>
        <end position="413"/>
    </location>
</feature>
<comment type="function">
    <text evidence="11">DNA-dependent RNA polymerase catalyzes the transcription of DNA into RNA using the four ribonucleoside triphosphates as substrates. Second largest core component of RNA polymerase I which synthesizes ribosomal RNA precursors. Proposed to contribute to the polymerase catalytic activity and forms the polymerase active center together with the largest subunit. Pol I is composed of mobile elements and RPA2 is part of the core element with the central large cleft and probably a clamp element that moves to open and close the cleft.</text>
</comment>
<keyword evidence="22" id="KW-1185">Reference proteome</keyword>
<dbReference type="PROSITE" id="PS01166">
    <property type="entry name" value="RNA_POL_BETA"/>
    <property type="match status" value="1"/>
</dbReference>
<proteinExistence type="inferred from homology"/>
<dbReference type="Pfam" id="PF04560">
    <property type="entry name" value="RNA_pol_Rpb2_7"/>
    <property type="match status" value="1"/>
</dbReference>
<evidence type="ECO:0000256" key="11">
    <source>
        <dbReference type="ARBA" id="ARBA00025539"/>
    </source>
</evidence>
<keyword evidence="3 14" id="KW-0240">DNA-directed RNA polymerase</keyword>
<evidence type="ECO:0000256" key="3">
    <source>
        <dbReference type="ARBA" id="ARBA00022478"/>
    </source>
</evidence>
<dbReference type="GO" id="GO:0032549">
    <property type="term" value="F:ribonucleoside binding"/>
    <property type="evidence" value="ECO:0007669"/>
    <property type="project" value="InterPro"/>
</dbReference>
<keyword evidence="5 14" id="KW-0548">Nucleotidyltransferase</keyword>
<evidence type="ECO:0000256" key="2">
    <source>
        <dbReference type="ARBA" id="ARBA00006835"/>
    </source>
</evidence>
<dbReference type="InterPro" id="IPR015712">
    <property type="entry name" value="DNA-dir_RNA_pol_su2"/>
</dbReference>
<dbReference type="FunFam" id="3.90.1100.10:FF:000016">
    <property type="entry name" value="DNA-directed RNA polymerase subunit beta"/>
    <property type="match status" value="1"/>
</dbReference>
<feature type="domain" description="DNA-directed RNA polymerase subunit 2 hybrid-binding" evidence="15">
    <location>
        <begin position="707"/>
        <end position="1081"/>
    </location>
</feature>
<dbReference type="OrthoDB" id="10248617at2759"/>
<dbReference type="GO" id="GO:0003899">
    <property type="term" value="F:DNA-directed RNA polymerase activity"/>
    <property type="evidence" value="ECO:0007669"/>
    <property type="project" value="UniProtKB-EC"/>
</dbReference>
<evidence type="ECO:0000256" key="1">
    <source>
        <dbReference type="ARBA" id="ARBA00004604"/>
    </source>
</evidence>
<dbReference type="GO" id="GO:0008270">
    <property type="term" value="F:zinc ion binding"/>
    <property type="evidence" value="ECO:0007669"/>
    <property type="project" value="UniProtKB-KW"/>
</dbReference>
<evidence type="ECO:0000259" key="19">
    <source>
        <dbReference type="Pfam" id="PF04565"/>
    </source>
</evidence>
<dbReference type="Gene3D" id="3.90.1100.10">
    <property type="match status" value="1"/>
</dbReference>
<evidence type="ECO:0000259" key="20">
    <source>
        <dbReference type="Pfam" id="PF06883"/>
    </source>
</evidence>
<dbReference type="FunFam" id="3.90.1110.10:FF:000007">
    <property type="entry name" value="DNA-directed RNA polymerase subunit beta"/>
    <property type="match status" value="1"/>
</dbReference>
<reference evidence="22" key="1">
    <citation type="journal article" date="2018" name="Nat. Microbiol.">
        <title>Leveraging single-cell genomics to expand the fungal tree of life.</title>
        <authorList>
            <person name="Ahrendt S.R."/>
            <person name="Quandt C.A."/>
            <person name="Ciobanu D."/>
            <person name="Clum A."/>
            <person name="Salamov A."/>
            <person name="Andreopoulos B."/>
            <person name="Cheng J.F."/>
            <person name="Woyke T."/>
            <person name="Pelin A."/>
            <person name="Henrissat B."/>
            <person name="Reynolds N.K."/>
            <person name="Benny G.L."/>
            <person name="Smith M.E."/>
            <person name="James T.Y."/>
            <person name="Grigoriev I.V."/>
        </authorList>
    </citation>
    <scope>NUCLEOTIDE SEQUENCE [LARGE SCALE GENOMIC DNA]</scope>
    <source>
        <strain evidence="22">ATCC 52028</strain>
    </source>
</reference>
<keyword evidence="8" id="KW-0862">Zinc</keyword>
<dbReference type="InterPro" id="IPR007645">
    <property type="entry name" value="RNA_pol_Rpb2_3"/>
</dbReference>
<evidence type="ECO:0000313" key="22">
    <source>
        <dbReference type="Proteomes" id="UP000274922"/>
    </source>
</evidence>
<organism evidence="21 22">
    <name type="scientific">Caulochytrium protostelioides</name>
    <dbReference type="NCBI Taxonomy" id="1555241"/>
    <lineage>
        <taxon>Eukaryota</taxon>
        <taxon>Fungi</taxon>
        <taxon>Fungi incertae sedis</taxon>
        <taxon>Chytridiomycota</taxon>
        <taxon>Chytridiomycota incertae sedis</taxon>
        <taxon>Chytridiomycetes</taxon>
        <taxon>Caulochytriales</taxon>
        <taxon>Caulochytriaceae</taxon>
        <taxon>Caulochytrium</taxon>
    </lineage>
</organism>
<dbReference type="Gene3D" id="3.90.1800.10">
    <property type="entry name" value="RNA polymerase alpha subunit dimerisation domain"/>
    <property type="match status" value="1"/>
</dbReference>
<evidence type="ECO:0000259" key="17">
    <source>
        <dbReference type="Pfam" id="PF04561"/>
    </source>
</evidence>
<dbReference type="InterPro" id="IPR007642">
    <property type="entry name" value="RNA_pol_Rpb2_2"/>
</dbReference>
<dbReference type="Proteomes" id="UP000274922">
    <property type="component" value="Unassembled WGS sequence"/>
</dbReference>
<evidence type="ECO:0000256" key="5">
    <source>
        <dbReference type="ARBA" id="ARBA00022695"/>
    </source>
</evidence>
<dbReference type="GO" id="GO:0005730">
    <property type="term" value="C:nucleolus"/>
    <property type="evidence" value="ECO:0007669"/>
    <property type="project" value="UniProtKB-SubCell"/>
</dbReference>
<keyword evidence="4 14" id="KW-0808">Transferase</keyword>
<dbReference type="InterPro" id="IPR009674">
    <property type="entry name" value="Rpa2_dom_4"/>
</dbReference>
<dbReference type="Pfam" id="PF00562">
    <property type="entry name" value="RNA_pol_Rpb2_6"/>
    <property type="match status" value="1"/>
</dbReference>
<evidence type="ECO:0000256" key="9">
    <source>
        <dbReference type="ARBA" id="ARBA00023163"/>
    </source>
</evidence>